<dbReference type="AlphaFoldDB" id="A0A4U6XLM8"/>
<sequence>MGRPECTSCLLEVGTVCLSNVIAPGPETLNFSVYPYLEESPIRPSKLPRVGDGAISALHTAIRERLTTTSAAQLSSGPIGPSRDLTEHRLTLLESAPSQLSVLSNQRPQTTFALQYRGSTVNNHVPEPTSLTGVVSSQPNPQDHLHLRLHRARSVILTAEELVEIRAAQRTFEGAYMRTALSQFSFALIILKIFTSEFYAIGALFAVYGAAVMFVAIFRRHEGNRQFFTSPKEDERGGVSVVRKFRTSGNSVALLTALSLAAYVTLLVLTWQLVQ</sequence>
<feature type="transmembrane region" description="Helical" evidence="1">
    <location>
        <begin position="200"/>
        <end position="218"/>
    </location>
</feature>
<dbReference type="PANTHER" id="PTHR38646">
    <property type="entry name" value="YALI0F00814P"/>
    <property type="match status" value="1"/>
</dbReference>
<evidence type="ECO:0000313" key="2">
    <source>
        <dbReference type="EMBL" id="TKW56558.1"/>
    </source>
</evidence>
<keyword evidence="1" id="KW-1133">Transmembrane helix</keyword>
<dbReference type="Proteomes" id="UP000310108">
    <property type="component" value="Unassembled WGS sequence"/>
</dbReference>
<comment type="caution">
    <text evidence="2">The sequence shown here is derived from an EMBL/GenBank/DDBJ whole genome shotgun (WGS) entry which is preliminary data.</text>
</comment>
<protein>
    <recommendedName>
        <fullName evidence="4">DUF202 domain-containing protein</fullName>
    </recommendedName>
</protein>
<keyword evidence="1" id="KW-0472">Membrane</keyword>
<name>A0A4U6XLM8_9PEZI</name>
<accession>A0A4U6XLM8</accession>
<keyword evidence="3" id="KW-1185">Reference proteome</keyword>
<gene>
    <name evidence="2" type="ORF">CTA1_9400</name>
</gene>
<dbReference type="EMBL" id="PJEX01000064">
    <property type="protein sequence ID" value="TKW56558.1"/>
    <property type="molecule type" value="Genomic_DNA"/>
</dbReference>
<evidence type="ECO:0000313" key="3">
    <source>
        <dbReference type="Proteomes" id="UP000310108"/>
    </source>
</evidence>
<proteinExistence type="predicted"/>
<reference evidence="2 3" key="1">
    <citation type="journal article" date="2019" name="PLoS ONE">
        <title>Comparative genome analysis indicates high evolutionary potential of pathogenicity genes in Colletotrichum tanaceti.</title>
        <authorList>
            <person name="Lelwala R.V."/>
            <person name="Korhonen P.K."/>
            <person name="Young N.D."/>
            <person name="Scott J.B."/>
            <person name="Ades P.A."/>
            <person name="Gasser R.B."/>
            <person name="Taylor P.W.J."/>
        </authorList>
    </citation>
    <scope>NUCLEOTIDE SEQUENCE [LARGE SCALE GENOMIC DNA]</scope>
    <source>
        <strain evidence="2">BRIP57314</strain>
    </source>
</reference>
<evidence type="ECO:0000256" key="1">
    <source>
        <dbReference type="SAM" id="Phobius"/>
    </source>
</evidence>
<feature type="transmembrane region" description="Helical" evidence="1">
    <location>
        <begin position="252"/>
        <end position="274"/>
    </location>
</feature>
<evidence type="ECO:0008006" key="4">
    <source>
        <dbReference type="Google" id="ProtNLM"/>
    </source>
</evidence>
<keyword evidence="1" id="KW-0812">Transmembrane</keyword>
<dbReference type="PANTHER" id="PTHR38646:SF1">
    <property type="entry name" value="DUF202 DOMAIN-CONTAINING PROTEIN"/>
    <property type="match status" value="1"/>
</dbReference>
<organism evidence="2 3">
    <name type="scientific">Colletotrichum tanaceti</name>
    <dbReference type="NCBI Taxonomy" id="1306861"/>
    <lineage>
        <taxon>Eukaryota</taxon>
        <taxon>Fungi</taxon>
        <taxon>Dikarya</taxon>
        <taxon>Ascomycota</taxon>
        <taxon>Pezizomycotina</taxon>
        <taxon>Sordariomycetes</taxon>
        <taxon>Hypocreomycetidae</taxon>
        <taxon>Glomerellales</taxon>
        <taxon>Glomerellaceae</taxon>
        <taxon>Colletotrichum</taxon>
        <taxon>Colletotrichum destructivum species complex</taxon>
    </lineage>
</organism>